<feature type="compositionally biased region" description="Basic residues" evidence="1">
    <location>
        <begin position="153"/>
        <end position="169"/>
    </location>
</feature>
<dbReference type="Gene3D" id="3.60.21.10">
    <property type="match status" value="1"/>
</dbReference>
<keyword evidence="3" id="KW-0472">Membrane</keyword>
<dbReference type="InterPro" id="IPR029052">
    <property type="entry name" value="Metallo-depent_PP-like"/>
</dbReference>
<evidence type="ECO:0000256" key="1">
    <source>
        <dbReference type="SAM" id="MobiDB-lite"/>
    </source>
</evidence>
<evidence type="ECO:0000313" key="4">
    <source>
        <dbReference type="Proteomes" id="UP001146793"/>
    </source>
</evidence>
<reference evidence="3" key="1">
    <citation type="submission" date="2022-08" db="EMBL/GenBank/DDBJ databases">
        <title>Novel sulphate-reducing endosymbionts in the free-living metamonad Anaeramoeba.</title>
        <authorList>
            <person name="Jerlstrom-Hultqvist J."/>
            <person name="Cepicka I."/>
            <person name="Gallot-Lavallee L."/>
            <person name="Salas-Leiva D."/>
            <person name="Curtis B.A."/>
            <person name="Zahonova K."/>
            <person name="Pipaliya S."/>
            <person name="Dacks J."/>
            <person name="Roger A.J."/>
        </authorList>
    </citation>
    <scope>NUCLEOTIDE SEQUENCE</scope>
    <source>
        <strain evidence="3">Busselton2</strain>
    </source>
</reference>
<proteinExistence type="predicted"/>
<gene>
    <name evidence="3" type="ORF">M0812_04740</name>
</gene>
<dbReference type="InterPro" id="IPR004843">
    <property type="entry name" value="Calcineurin-like_PHP"/>
</dbReference>
<name>A0AAV8AH00_9EUKA</name>
<comment type="caution">
    <text evidence="3">The sequence shown here is derived from an EMBL/GenBank/DDBJ whole genome shotgun (WGS) entry which is preliminary data.</text>
</comment>
<dbReference type="SUPFAM" id="SSF56300">
    <property type="entry name" value="Metallo-dependent phosphatases"/>
    <property type="match status" value="1"/>
</dbReference>
<dbReference type="Pfam" id="PF00149">
    <property type="entry name" value="Metallophos"/>
    <property type="match status" value="1"/>
</dbReference>
<organism evidence="3 4">
    <name type="scientific">Anaeramoeba flamelloides</name>
    <dbReference type="NCBI Taxonomy" id="1746091"/>
    <lineage>
        <taxon>Eukaryota</taxon>
        <taxon>Metamonada</taxon>
        <taxon>Anaeramoebidae</taxon>
        <taxon>Anaeramoeba</taxon>
    </lineage>
</organism>
<dbReference type="GO" id="GO:0016787">
    <property type="term" value="F:hydrolase activity"/>
    <property type="evidence" value="ECO:0007669"/>
    <property type="project" value="InterPro"/>
</dbReference>
<evidence type="ECO:0000259" key="2">
    <source>
        <dbReference type="Pfam" id="PF00149"/>
    </source>
</evidence>
<sequence>MTKKYAIYVVPDETFQYESISKGINWLGSHMTFSGFSTENKDGIKKFLRWYKKKSNETENNIPWKPSKDSLSASKKAIHFRSQNLMYLRSKLSKFNVHNLKKNWHITCSAGVPKGYNFDQTKFFLIMIELEGKKVTWLEETRTPLYNLNQTNKNKKKENRRKRKKKGKKVIKKKSLPMLNLKTKSGTLKKIKPFAGRWNALVITDCHFNYKDDSWFDISLIPQTILKIGKLIQLHGVDQLITLGDLFQSSCNSDEYTKHVVEQIAEFGAEMFMIGGNHDRGKTSRLKNNLSKKYATQIHIVTDYFMGCFPSNPNEDEVDVRTENRISQSKYPRVVFAHDAGNNYKLHGKQIEMFLRALKCEHQFFKPTDLLITGHTHENRWFDSEDMGSLSPFHMDQGKYLKYGLLKETESGGALKWKVMGNN</sequence>
<protein>
    <submittedName>
        <fullName evidence="3">Transmembrane protein with metallophosphoesterase domain</fullName>
    </submittedName>
</protein>
<keyword evidence="3" id="KW-0812">Transmembrane</keyword>
<dbReference type="Proteomes" id="UP001146793">
    <property type="component" value="Unassembled WGS sequence"/>
</dbReference>
<accession>A0AAV8AH00</accession>
<feature type="region of interest" description="Disordered" evidence="1">
    <location>
        <begin position="149"/>
        <end position="169"/>
    </location>
</feature>
<evidence type="ECO:0000313" key="3">
    <source>
        <dbReference type="EMBL" id="KAJ3452959.1"/>
    </source>
</evidence>
<dbReference type="EMBL" id="JANTQA010000008">
    <property type="protein sequence ID" value="KAJ3452959.1"/>
    <property type="molecule type" value="Genomic_DNA"/>
</dbReference>
<dbReference type="AlphaFoldDB" id="A0AAV8AH00"/>
<feature type="domain" description="Calcineurin-like phosphoesterase" evidence="2">
    <location>
        <begin position="201"/>
        <end position="378"/>
    </location>
</feature>